<dbReference type="Pfam" id="PF13434">
    <property type="entry name" value="Lys_Orn_oxgnase"/>
    <property type="match status" value="1"/>
</dbReference>
<dbReference type="AlphaFoldDB" id="A0A4R6RKR7"/>
<dbReference type="InterPro" id="IPR036188">
    <property type="entry name" value="FAD/NAD-bd_sf"/>
</dbReference>
<comment type="pathway">
    <text evidence="2">Siderophore biosynthesis.</text>
</comment>
<evidence type="ECO:0000313" key="9">
    <source>
        <dbReference type="Proteomes" id="UP000294547"/>
    </source>
</evidence>
<dbReference type="SUPFAM" id="SSF51905">
    <property type="entry name" value="FAD/NAD(P)-binding domain"/>
    <property type="match status" value="1"/>
</dbReference>
<keyword evidence="7" id="KW-0560">Oxidoreductase</keyword>
<evidence type="ECO:0000256" key="4">
    <source>
        <dbReference type="ARBA" id="ARBA00022630"/>
    </source>
</evidence>
<evidence type="ECO:0000256" key="2">
    <source>
        <dbReference type="ARBA" id="ARBA00004924"/>
    </source>
</evidence>
<evidence type="ECO:0000313" key="8">
    <source>
        <dbReference type="EMBL" id="TDP86547.1"/>
    </source>
</evidence>
<keyword evidence="9" id="KW-1185">Reference proteome</keyword>
<dbReference type="InterPro" id="IPR050982">
    <property type="entry name" value="Auxin_biosynth/cation_transpt"/>
</dbReference>
<dbReference type="PANTHER" id="PTHR43539">
    <property type="entry name" value="FLAVIN-BINDING MONOOXYGENASE-LIKE PROTEIN (AFU_ORTHOLOGUE AFUA_4G09220)"/>
    <property type="match status" value="1"/>
</dbReference>
<evidence type="ECO:0000256" key="3">
    <source>
        <dbReference type="ARBA" id="ARBA00007588"/>
    </source>
</evidence>
<name>A0A4R6RKR7_9HYPH</name>
<organism evidence="8 9">
    <name type="scientific">Oharaeibacter diazotrophicus</name>
    <dbReference type="NCBI Taxonomy" id="1920512"/>
    <lineage>
        <taxon>Bacteria</taxon>
        <taxon>Pseudomonadati</taxon>
        <taxon>Pseudomonadota</taxon>
        <taxon>Alphaproteobacteria</taxon>
        <taxon>Hyphomicrobiales</taxon>
        <taxon>Pleomorphomonadaceae</taxon>
        <taxon>Oharaeibacter</taxon>
    </lineage>
</organism>
<dbReference type="EMBL" id="SNXY01000006">
    <property type="protein sequence ID" value="TDP86547.1"/>
    <property type="molecule type" value="Genomic_DNA"/>
</dbReference>
<evidence type="ECO:0000256" key="1">
    <source>
        <dbReference type="ARBA" id="ARBA00001974"/>
    </source>
</evidence>
<dbReference type="GO" id="GO:0004497">
    <property type="term" value="F:monooxygenase activity"/>
    <property type="evidence" value="ECO:0007669"/>
    <property type="project" value="TreeGrafter"/>
</dbReference>
<comment type="similarity">
    <text evidence="3">Belongs to the lysine N(6)-hydroxylase/L-ornithine N(5)-oxygenase family.</text>
</comment>
<comment type="caution">
    <text evidence="8">The sequence shown here is derived from an EMBL/GenBank/DDBJ whole genome shotgun (WGS) entry which is preliminary data.</text>
</comment>
<keyword evidence="6" id="KW-0521">NADP</keyword>
<keyword evidence="5" id="KW-0274">FAD</keyword>
<dbReference type="GO" id="GO:0050660">
    <property type="term" value="F:flavin adenine dinucleotide binding"/>
    <property type="evidence" value="ECO:0007669"/>
    <property type="project" value="TreeGrafter"/>
</dbReference>
<evidence type="ECO:0000256" key="7">
    <source>
        <dbReference type="ARBA" id="ARBA00023002"/>
    </source>
</evidence>
<dbReference type="OrthoDB" id="8671611at2"/>
<dbReference type="InterPro" id="IPR025700">
    <property type="entry name" value="Lys/Orn_oxygenase"/>
</dbReference>
<gene>
    <name evidence="8" type="ORF">EDD54_0425</name>
</gene>
<dbReference type="Gene3D" id="3.50.50.60">
    <property type="entry name" value="FAD/NAD(P)-binding domain"/>
    <property type="match status" value="1"/>
</dbReference>
<proteinExistence type="inferred from homology"/>
<keyword evidence="4" id="KW-0285">Flavoprotein</keyword>
<dbReference type="RefSeq" id="WP_126537021.1">
    <property type="nucleotide sequence ID" value="NZ_BSPM01000008.1"/>
</dbReference>
<reference evidence="8 9" key="1">
    <citation type="submission" date="2019-03" db="EMBL/GenBank/DDBJ databases">
        <title>Genomic Encyclopedia of Type Strains, Phase IV (KMG-IV): sequencing the most valuable type-strain genomes for metagenomic binning, comparative biology and taxonomic classification.</title>
        <authorList>
            <person name="Goeker M."/>
        </authorList>
    </citation>
    <scope>NUCLEOTIDE SEQUENCE [LARGE SCALE GENOMIC DNA]</scope>
    <source>
        <strain evidence="8 9">DSM 102969</strain>
    </source>
</reference>
<protein>
    <submittedName>
        <fullName evidence="8">Cation diffusion facilitator CzcD-associated flavoprotein CzcO</fullName>
    </submittedName>
</protein>
<dbReference type="Proteomes" id="UP000294547">
    <property type="component" value="Unassembled WGS sequence"/>
</dbReference>
<comment type="cofactor">
    <cofactor evidence="1">
        <name>FAD</name>
        <dbReference type="ChEBI" id="CHEBI:57692"/>
    </cofactor>
</comment>
<dbReference type="PANTHER" id="PTHR43539:SF91">
    <property type="entry name" value="FAD-DEPENDENT URATE HYDROXYLASE"/>
    <property type="match status" value="1"/>
</dbReference>
<evidence type="ECO:0000256" key="6">
    <source>
        <dbReference type="ARBA" id="ARBA00022857"/>
    </source>
</evidence>
<accession>A0A4R6RKR7</accession>
<sequence length="485" mass="52776">MDIREGGLDELAARVRTDLESVDYPARPWVRPRRHDGEPMHDVVIVGGGQNAIAIAFGLRREQVRDVVILDRNPPDRAGPWVTFARMHTLRTPKTVCGPELGIPSLSVRAWYEARFGAGAWASLGKIPREVWHDYVLWLRDTLGIAVTADTAVDDIEPLDGGGFAVHAATAGGGRIRVLARTVVLATGIEGSGRWLVPAAVEAALPRTLYAHTADPIDFSALSGRRVAVIGAGASAFDNAAMALEADAAAVEVFARRRALPKANPNRFIEDAGFLRHFHTLDDATRWRFMAIFLRLNQPPPQDTFERCARHDAFDLHLSSPIEAVAHEDGRVVLTTPRARRAYDFLIVGTGFSADLAARPELRRIEADIARWGDRYAPPAGEENAMLAGFPYLGPEFQFTERRPGAAPHLGAIFANTFGAIASHSATAGISQLKYATERIVSGVTRRLFLEQADSYLPGLLAYDEIELDTSAFEAARAARAAAVA</sequence>
<evidence type="ECO:0000256" key="5">
    <source>
        <dbReference type="ARBA" id="ARBA00022827"/>
    </source>
</evidence>